<evidence type="ECO:0000313" key="6">
    <source>
        <dbReference type="Proteomes" id="UP001314263"/>
    </source>
</evidence>
<feature type="coiled-coil region" evidence="2">
    <location>
        <begin position="188"/>
        <end position="215"/>
    </location>
</feature>
<organism evidence="5 6">
    <name type="scientific">Coccomyxa viridis</name>
    <dbReference type="NCBI Taxonomy" id="1274662"/>
    <lineage>
        <taxon>Eukaryota</taxon>
        <taxon>Viridiplantae</taxon>
        <taxon>Chlorophyta</taxon>
        <taxon>core chlorophytes</taxon>
        <taxon>Trebouxiophyceae</taxon>
        <taxon>Trebouxiophyceae incertae sedis</taxon>
        <taxon>Coccomyxaceae</taxon>
        <taxon>Coccomyxa</taxon>
    </lineage>
</organism>
<keyword evidence="6" id="KW-1185">Reference proteome</keyword>
<dbReference type="PANTHER" id="PTHR18937">
    <property type="entry name" value="STRUCTURAL MAINTENANCE OF CHROMOSOMES SMC FAMILY MEMBER"/>
    <property type="match status" value="1"/>
</dbReference>
<evidence type="ECO:0000256" key="2">
    <source>
        <dbReference type="SAM" id="Coils"/>
    </source>
</evidence>
<dbReference type="Proteomes" id="UP001314263">
    <property type="component" value="Unassembled WGS sequence"/>
</dbReference>
<dbReference type="Gene3D" id="3.40.50.300">
    <property type="entry name" value="P-loop containing nucleotide triphosphate hydrolases"/>
    <property type="match status" value="1"/>
</dbReference>
<evidence type="ECO:0000256" key="1">
    <source>
        <dbReference type="ARBA" id="ARBA00004123"/>
    </source>
</evidence>
<comment type="subcellular location">
    <subcellularLocation>
        <location evidence="1">Nucleus</location>
    </subcellularLocation>
</comment>
<dbReference type="GO" id="GO:0005634">
    <property type="term" value="C:nucleus"/>
    <property type="evidence" value="ECO:0007669"/>
    <property type="project" value="UniProtKB-SubCell"/>
</dbReference>
<feature type="compositionally biased region" description="Polar residues" evidence="3">
    <location>
        <begin position="498"/>
        <end position="510"/>
    </location>
</feature>
<dbReference type="InterPro" id="IPR003395">
    <property type="entry name" value="RecF/RecN/SMC_N"/>
</dbReference>
<protein>
    <recommendedName>
        <fullName evidence="4">RecF/RecN/SMC N-terminal domain-containing protein</fullName>
    </recommendedName>
</protein>
<dbReference type="AlphaFoldDB" id="A0AAV1I436"/>
<feature type="region of interest" description="Disordered" evidence="3">
    <location>
        <begin position="481"/>
        <end position="510"/>
    </location>
</feature>
<accession>A0AAV1I436</accession>
<dbReference type="GO" id="GO:0051276">
    <property type="term" value="P:chromosome organization"/>
    <property type="evidence" value="ECO:0007669"/>
    <property type="project" value="UniProtKB-ARBA"/>
</dbReference>
<dbReference type="EMBL" id="CAUYUE010000006">
    <property type="protein sequence ID" value="CAK0781352.1"/>
    <property type="molecule type" value="Genomic_DNA"/>
</dbReference>
<name>A0AAV1I436_9CHLO</name>
<keyword evidence="2" id="KW-0175">Coiled coil</keyword>
<evidence type="ECO:0000259" key="4">
    <source>
        <dbReference type="Pfam" id="PF02463"/>
    </source>
</evidence>
<dbReference type="SUPFAM" id="SSF52540">
    <property type="entry name" value="P-loop containing nucleoside triphosphate hydrolases"/>
    <property type="match status" value="1"/>
</dbReference>
<feature type="coiled-coil region" evidence="2">
    <location>
        <begin position="387"/>
        <end position="421"/>
    </location>
</feature>
<proteinExistence type="predicted"/>
<feature type="domain" description="RecF/RecN/SMC N-terminal" evidence="4">
    <location>
        <begin position="11"/>
        <end position="110"/>
    </location>
</feature>
<comment type="caution">
    <text evidence="5">The sequence shown here is derived from an EMBL/GenBank/DDBJ whole genome shotgun (WGS) entry which is preliminary data.</text>
</comment>
<evidence type="ECO:0000313" key="5">
    <source>
        <dbReference type="EMBL" id="CAK0781352.1"/>
    </source>
</evidence>
<sequence length="510" mass="55773">MNDMDPPTSRLHSVKIQGFKSYAGSVDILDLGSFTCIIGANGAGKSVTGDAIAFVLGHHLGLRKKELLKLMNDSSRCRAPSPDRTQVCLTFLVGQELFSCARRLSMSGRSEPLLACSSSQGWHATDEDTFCKTLGEHGIRTDNLKRCILKQQDQAVKVHHPLLLTEHFEALVGTSGYVVSISETRQHLSDKHTACEGLEVDIDRLERRRTKIRGQVRSCEEYLQRRSTFLAQQRAFLKQKHAYLQADILALQHGAKKASEAVQHAAGVTEHAKQEKEIAQAALCTAERALGHQKAAEQAHLKEAQDLMLEESRLGIHLKTAKADAKMAGIKAKRNARRLHELTAKEDRARAELAELNESHGSLIAEESKHKAAIKSLQDHGLDTVGLVHLEMESKKASAELASLQSLMAEKEQVLSSLQGRFTNSQACLEKQRSSLELLEVQGRPLRADMPHLCAWESTKSCQKQGILKIQAGCAAATAAPEAVSTRGKSGRLPASSGEHSSTETGCKPC</sequence>
<dbReference type="InterPro" id="IPR027417">
    <property type="entry name" value="P-loop_NTPase"/>
</dbReference>
<dbReference type="Pfam" id="PF02463">
    <property type="entry name" value="SMC_N"/>
    <property type="match status" value="1"/>
</dbReference>
<evidence type="ECO:0000256" key="3">
    <source>
        <dbReference type="SAM" id="MobiDB-lite"/>
    </source>
</evidence>
<gene>
    <name evidence="5" type="ORF">CVIRNUC_005352</name>
</gene>
<reference evidence="5 6" key="1">
    <citation type="submission" date="2023-10" db="EMBL/GenBank/DDBJ databases">
        <authorList>
            <person name="Maclean D."/>
            <person name="Macfadyen A."/>
        </authorList>
    </citation>
    <scope>NUCLEOTIDE SEQUENCE [LARGE SCALE GENOMIC DNA]</scope>
</reference>